<protein>
    <recommendedName>
        <fullName evidence="3">Cytokinin riboside 5'-monophosphate phosphoribohydrolase</fullName>
    </recommendedName>
</protein>
<dbReference type="Proteomes" id="UP001201163">
    <property type="component" value="Unassembled WGS sequence"/>
</dbReference>
<name>A0AAD4LFF9_9AGAM</name>
<evidence type="ECO:0008006" key="3">
    <source>
        <dbReference type="Google" id="ProtNLM"/>
    </source>
</evidence>
<reference evidence="1" key="1">
    <citation type="submission" date="2022-01" db="EMBL/GenBank/DDBJ databases">
        <title>Comparative genomics reveals a dynamic genome evolution in the ectomycorrhizal milk-cap (Lactarius) mushrooms.</title>
        <authorList>
            <consortium name="DOE Joint Genome Institute"/>
            <person name="Lebreton A."/>
            <person name="Tang N."/>
            <person name="Kuo A."/>
            <person name="LaButti K."/>
            <person name="Drula E."/>
            <person name="Barry K."/>
            <person name="Clum A."/>
            <person name="Lipzen A."/>
            <person name="Mousain D."/>
            <person name="Ng V."/>
            <person name="Wang R."/>
            <person name="Wang X."/>
            <person name="Dai Y."/>
            <person name="Henrissat B."/>
            <person name="Grigoriev I.V."/>
            <person name="Guerin-Laguette A."/>
            <person name="Yu F."/>
            <person name="Martin F.M."/>
        </authorList>
    </citation>
    <scope>NUCLEOTIDE SEQUENCE</scope>
    <source>
        <strain evidence="1">QP</strain>
    </source>
</reference>
<proteinExistence type="predicted"/>
<dbReference type="InterPro" id="IPR005269">
    <property type="entry name" value="LOG"/>
</dbReference>
<sequence length="258" mass="27022">MSPAPLNSPPTERPPRAVAVYCGASPGTSTAFHHAAVSLGQALATLGRPLVYGGGRRGIMGIISSAVLNHGGHVTAVVPSAMLRAGGEGEGDQATGGHIDLAEGHEKVQLLRHAAVGQKLGGSELHLNLDDVVVDSMHERKVEMVRRVCGFIGLPGGYGTFEEIMEAITWTQLGIHAKPVVIMNVLGFYDPLRAQIKGAVASGFIKPSNERLVIFIDGPPGTDPTDFDWGTAALTALDAWSPPGPGIFSWNKNTAVKL</sequence>
<dbReference type="EMBL" id="JAKELL010000026">
    <property type="protein sequence ID" value="KAH8991513.1"/>
    <property type="molecule type" value="Genomic_DNA"/>
</dbReference>
<dbReference type="NCBIfam" id="TIGR00730">
    <property type="entry name" value="Rossman fold protein, TIGR00730 family"/>
    <property type="match status" value="1"/>
</dbReference>
<dbReference type="PANTHER" id="PTHR31223">
    <property type="entry name" value="LOG FAMILY PROTEIN YJL055W"/>
    <property type="match status" value="1"/>
</dbReference>
<evidence type="ECO:0000313" key="2">
    <source>
        <dbReference type="Proteomes" id="UP001201163"/>
    </source>
</evidence>
<dbReference type="SUPFAM" id="SSF102405">
    <property type="entry name" value="MCP/YpsA-like"/>
    <property type="match status" value="1"/>
</dbReference>
<dbReference type="GO" id="GO:0009691">
    <property type="term" value="P:cytokinin biosynthetic process"/>
    <property type="evidence" value="ECO:0007669"/>
    <property type="project" value="InterPro"/>
</dbReference>
<dbReference type="GO" id="GO:0016799">
    <property type="term" value="F:hydrolase activity, hydrolyzing N-glycosyl compounds"/>
    <property type="evidence" value="ECO:0007669"/>
    <property type="project" value="TreeGrafter"/>
</dbReference>
<dbReference type="Pfam" id="PF03641">
    <property type="entry name" value="Lysine_decarbox"/>
    <property type="match status" value="1"/>
</dbReference>
<dbReference type="GO" id="GO:0005829">
    <property type="term" value="C:cytosol"/>
    <property type="evidence" value="ECO:0007669"/>
    <property type="project" value="TreeGrafter"/>
</dbReference>
<dbReference type="AlphaFoldDB" id="A0AAD4LFF9"/>
<evidence type="ECO:0000313" key="1">
    <source>
        <dbReference type="EMBL" id="KAH8991513.1"/>
    </source>
</evidence>
<organism evidence="1 2">
    <name type="scientific">Lactarius akahatsu</name>
    <dbReference type="NCBI Taxonomy" id="416441"/>
    <lineage>
        <taxon>Eukaryota</taxon>
        <taxon>Fungi</taxon>
        <taxon>Dikarya</taxon>
        <taxon>Basidiomycota</taxon>
        <taxon>Agaricomycotina</taxon>
        <taxon>Agaricomycetes</taxon>
        <taxon>Russulales</taxon>
        <taxon>Russulaceae</taxon>
        <taxon>Lactarius</taxon>
    </lineage>
</organism>
<accession>A0AAD4LFF9</accession>
<dbReference type="InterPro" id="IPR031100">
    <property type="entry name" value="LOG_fam"/>
</dbReference>
<gene>
    <name evidence="1" type="ORF">EDB92DRAFT_1945854</name>
</gene>
<comment type="caution">
    <text evidence="1">The sequence shown here is derived from an EMBL/GenBank/DDBJ whole genome shotgun (WGS) entry which is preliminary data.</text>
</comment>
<dbReference type="Gene3D" id="3.40.50.450">
    <property type="match status" value="1"/>
</dbReference>
<dbReference type="PANTHER" id="PTHR31223:SF70">
    <property type="entry name" value="LOG FAMILY PROTEIN YJL055W"/>
    <property type="match status" value="1"/>
</dbReference>
<keyword evidence="2" id="KW-1185">Reference proteome</keyword>